<dbReference type="Proteomes" id="UP001239795">
    <property type="component" value="Unassembled WGS sequence"/>
</dbReference>
<keyword evidence="2" id="KW-1185">Reference proteome</keyword>
<evidence type="ECO:0000313" key="2">
    <source>
        <dbReference type="Proteomes" id="UP001239795"/>
    </source>
</evidence>
<gene>
    <name evidence="1" type="ORF">CMEL01_09323</name>
</gene>
<proteinExistence type="predicted"/>
<dbReference type="AlphaFoldDB" id="A0AAI9U0S1"/>
<organism evidence="1 2">
    <name type="scientific">Colletotrichum melonis</name>
    <dbReference type="NCBI Taxonomy" id="1209925"/>
    <lineage>
        <taxon>Eukaryota</taxon>
        <taxon>Fungi</taxon>
        <taxon>Dikarya</taxon>
        <taxon>Ascomycota</taxon>
        <taxon>Pezizomycotina</taxon>
        <taxon>Sordariomycetes</taxon>
        <taxon>Hypocreomycetidae</taxon>
        <taxon>Glomerellales</taxon>
        <taxon>Glomerellaceae</taxon>
        <taxon>Colletotrichum</taxon>
        <taxon>Colletotrichum acutatum species complex</taxon>
    </lineage>
</organism>
<dbReference type="EMBL" id="MLGG01000079">
    <property type="protein sequence ID" value="KAK1447484.1"/>
    <property type="molecule type" value="Genomic_DNA"/>
</dbReference>
<accession>A0AAI9U0S1</accession>
<reference evidence="1 2" key="1">
    <citation type="submission" date="2016-10" db="EMBL/GenBank/DDBJ databases">
        <title>The genome sequence of Colletotrichum fioriniae PJ7.</title>
        <authorList>
            <person name="Baroncelli R."/>
        </authorList>
    </citation>
    <scope>NUCLEOTIDE SEQUENCE [LARGE SCALE GENOMIC DNA]</scope>
    <source>
        <strain evidence="1">Col 31</strain>
    </source>
</reference>
<comment type="caution">
    <text evidence="1">The sequence shown here is derived from an EMBL/GenBank/DDBJ whole genome shotgun (WGS) entry which is preliminary data.</text>
</comment>
<sequence length="95" mass="10321">MPKVANFIFKSAFPGLEELSSRSPNIYNHQCMLTEIQTIFVDESNTRLTVCDSEGHEICSLSGAQLETTLTTPSDPAIPSPSCIFSAIIQLNSQG</sequence>
<evidence type="ECO:0000313" key="1">
    <source>
        <dbReference type="EMBL" id="KAK1447484.1"/>
    </source>
</evidence>
<name>A0AAI9U0S1_9PEZI</name>
<protein>
    <submittedName>
        <fullName evidence="1">Uncharacterized protein</fullName>
    </submittedName>
</protein>